<name>A0A3R8TMV6_9FLAO</name>
<gene>
    <name evidence="1" type="ORF">EGI89_14340</name>
</gene>
<evidence type="ECO:0000313" key="2">
    <source>
        <dbReference type="Proteomes" id="UP000267844"/>
    </source>
</evidence>
<dbReference type="Proteomes" id="UP000267844">
    <property type="component" value="Unassembled WGS sequence"/>
</dbReference>
<evidence type="ECO:0000313" key="1">
    <source>
        <dbReference type="EMBL" id="RRT87911.1"/>
    </source>
</evidence>
<organism evidence="1 2">
    <name type="scientific">Empedobacter falsenii</name>
    <dbReference type="NCBI Taxonomy" id="343874"/>
    <lineage>
        <taxon>Bacteria</taxon>
        <taxon>Pseudomonadati</taxon>
        <taxon>Bacteroidota</taxon>
        <taxon>Flavobacteriia</taxon>
        <taxon>Flavobacteriales</taxon>
        <taxon>Weeksellaceae</taxon>
        <taxon>Empedobacter</taxon>
    </lineage>
</organism>
<dbReference type="EMBL" id="RHPO01000049">
    <property type="protein sequence ID" value="RRT87911.1"/>
    <property type="molecule type" value="Genomic_DNA"/>
</dbReference>
<comment type="caution">
    <text evidence="1">The sequence shown here is derived from an EMBL/GenBank/DDBJ whole genome shotgun (WGS) entry which is preliminary data.</text>
</comment>
<sequence>MISSLVINAQEYSFAKDFVAGKVTLNDLSELNGELKWTPSHDSDLKFRKTKDDKVIKYNPNEIIGFTIDKMSFVSLKNLVVYSDNYALIGQTTKIKESFAQVVSKGKFNIYLITIAGYNPISRTREDYLNFIFQDANNLNNKLIAYPYLIRMKDKKYEKAKADLYILFKDYPEVIEKIKSFSKENSFLEIIEMIGKI</sequence>
<dbReference type="AlphaFoldDB" id="A0A3R8TMV6"/>
<reference evidence="1 2" key="1">
    <citation type="submission" date="2018-10" db="EMBL/GenBank/DDBJ databases">
        <title>Transmission dynamics of multidrug resistant bacteria on intensive care unit surfaces.</title>
        <authorList>
            <person name="D'Souza A.W."/>
            <person name="Potter R.F."/>
            <person name="Wallace M."/>
            <person name="Shupe A."/>
            <person name="Patel S."/>
            <person name="Sun S."/>
            <person name="Gul D."/>
            <person name="Kwon J.H."/>
            <person name="Andleeb S."/>
            <person name="Burnham C.-A.D."/>
            <person name="Dantas G."/>
        </authorList>
    </citation>
    <scope>NUCLEOTIDE SEQUENCE [LARGE SCALE GENOMIC DNA]</scope>
    <source>
        <strain evidence="1 2">WF_348</strain>
    </source>
</reference>
<accession>A0A3R8TMV6</accession>
<proteinExistence type="predicted"/>
<protein>
    <submittedName>
        <fullName evidence="1">Uncharacterized protein</fullName>
    </submittedName>
</protein>